<keyword evidence="6" id="KW-0106">Calcium</keyword>
<feature type="domain" description="PLAT" evidence="10">
    <location>
        <begin position="368"/>
        <end position="486"/>
    </location>
</feature>
<dbReference type="GO" id="GO:0004806">
    <property type="term" value="F:triacylglycerol lipase activity"/>
    <property type="evidence" value="ECO:0007669"/>
    <property type="project" value="InterPro"/>
</dbReference>
<dbReference type="CDD" id="cd00707">
    <property type="entry name" value="Pancreat_lipase_like"/>
    <property type="match status" value="1"/>
</dbReference>
<evidence type="ECO:0000256" key="8">
    <source>
        <dbReference type="RuleBase" id="RU004262"/>
    </source>
</evidence>
<dbReference type="InterPro" id="IPR001024">
    <property type="entry name" value="PLAT/LH2_dom"/>
</dbReference>
<comment type="similarity">
    <text evidence="2 8">Belongs to the AB hydrolase superfamily. Lipase family.</text>
</comment>
<dbReference type="SUPFAM" id="SSF49723">
    <property type="entry name" value="Lipase/lipooxygenase domain (PLAT/LH2 domain)"/>
    <property type="match status" value="1"/>
</dbReference>
<name>A0A814HTV5_ADIRI</name>
<evidence type="ECO:0000256" key="5">
    <source>
        <dbReference type="PIRSR" id="PIRSR000865-1"/>
    </source>
</evidence>
<dbReference type="PRINTS" id="PR00823">
    <property type="entry name" value="PANCLIPASE"/>
</dbReference>
<dbReference type="Gene3D" id="3.40.50.1820">
    <property type="entry name" value="alpha/beta hydrolase"/>
    <property type="match status" value="1"/>
</dbReference>
<evidence type="ECO:0000256" key="2">
    <source>
        <dbReference type="ARBA" id="ARBA00010701"/>
    </source>
</evidence>
<evidence type="ECO:0000256" key="9">
    <source>
        <dbReference type="SAM" id="SignalP"/>
    </source>
</evidence>
<evidence type="ECO:0000259" key="10">
    <source>
        <dbReference type="PROSITE" id="PS50095"/>
    </source>
</evidence>
<feature type="active site" description="Charge relay system" evidence="5">
    <location>
        <position position="203"/>
    </location>
</feature>
<comment type="subcellular location">
    <subcellularLocation>
        <location evidence="1">Secreted</location>
    </subcellularLocation>
</comment>
<feature type="chain" id="PRO_5032471431" description="PLAT domain-containing protein" evidence="9">
    <location>
        <begin position="20"/>
        <end position="486"/>
    </location>
</feature>
<dbReference type="InterPro" id="IPR002331">
    <property type="entry name" value="Lipase_panc"/>
</dbReference>
<dbReference type="PANTHER" id="PTHR11610:SF185">
    <property type="entry name" value="LD47264P"/>
    <property type="match status" value="1"/>
</dbReference>
<evidence type="ECO:0000256" key="7">
    <source>
        <dbReference type="PROSITE-ProRule" id="PRU00152"/>
    </source>
</evidence>
<dbReference type="Pfam" id="PF01477">
    <property type="entry name" value="PLAT"/>
    <property type="match status" value="1"/>
</dbReference>
<dbReference type="InterPro" id="IPR029058">
    <property type="entry name" value="AB_hydrolase_fold"/>
</dbReference>
<keyword evidence="9" id="KW-0732">Signal</keyword>
<keyword evidence="4 7" id="KW-1015">Disulfide bond</keyword>
<evidence type="ECO:0000256" key="6">
    <source>
        <dbReference type="PIRSR" id="PIRSR000865-2"/>
    </source>
</evidence>
<dbReference type="Gene3D" id="2.60.60.20">
    <property type="entry name" value="PLAT/LH2 domain"/>
    <property type="match status" value="1"/>
</dbReference>
<feature type="binding site" evidence="6">
    <location>
        <position position="222"/>
    </location>
    <ligand>
        <name>Ca(2+)</name>
        <dbReference type="ChEBI" id="CHEBI:29108"/>
    </ligand>
</feature>
<feature type="signal peptide" evidence="9">
    <location>
        <begin position="1"/>
        <end position="19"/>
    </location>
</feature>
<reference evidence="11" key="1">
    <citation type="submission" date="2021-02" db="EMBL/GenBank/DDBJ databases">
        <authorList>
            <person name="Nowell W R."/>
        </authorList>
    </citation>
    <scope>NUCLEOTIDE SEQUENCE</scope>
</reference>
<dbReference type="PRINTS" id="PR00821">
    <property type="entry name" value="TAGLIPASE"/>
</dbReference>
<dbReference type="PANTHER" id="PTHR11610">
    <property type="entry name" value="LIPASE"/>
    <property type="match status" value="1"/>
</dbReference>
<comment type="caution">
    <text evidence="11">The sequence shown here is derived from an EMBL/GenBank/DDBJ whole genome shotgun (WGS) entry which is preliminary data.</text>
</comment>
<feature type="active site" description="Nucleophile" evidence="5">
    <location>
        <position position="180"/>
    </location>
</feature>
<feature type="binding site" evidence="6">
    <location>
        <position position="219"/>
    </location>
    <ligand>
        <name>Ca(2+)</name>
        <dbReference type="ChEBI" id="CHEBI:29108"/>
    </ligand>
</feature>
<keyword evidence="12" id="KW-1185">Reference proteome</keyword>
<evidence type="ECO:0000256" key="4">
    <source>
        <dbReference type="ARBA" id="ARBA00023157"/>
    </source>
</evidence>
<proteinExistence type="inferred from homology"/>
<dbReference type="PROSITE" id="PS50095">
    <property type="entry name" value="PLAT"/>
    <property type="match status" value="1"/>
</dbReference>
<dbReference type="GO" id="GO:0046872">
    <property type="term" value="F:metal ion binding"/>
    <property type="evidence" value="ECO:0007669"/>
    <property type="project" value="UniProtKB-KW"/>
</dbReference>
<dbReference type="GO" id="GO:0005615">
    <property type="term" value="C:extracellular space"/>
    <property type="evidence" value="ECO:0007669"/>
    <property type="project" value="TreeGrafter"/>
</dbReference>
<dbReference type="PIRSF" id="PIRSF000865">
    <property type="entry name" value="Lipoprotein_lipase_LIPH"/>
    <property type="match status" value="1"/>
</dbReference>
<dbReference type="Proteomes" id="UP000663828">
    <property type="component" value="Unassembled WGS sequence"/>
</dbReference>
<dbReference type="InterPro" id="IPR033906">
    <property type="entry name" value="Lipase_N"/>
</dbReference>
<keyword evidence="3" id="KW-0964">Secreted</keyword>
<feature type="binding site" evidence="6">
    <location>
        <position position="217"/>
    </location>
    <ligand>
        <name>Ca(2+)</name>
        <dbReference type="ChEBI" id="CHEBI:29108"/>
    </ligand>
</feature>
<sequence length="486" mass="54024">MLFSLALVVLSFVTSPVHSDKHIPVRKLRASDTCYGEYGCFTTGYPFGGTLQRPFTVLPDRPGVIGTTFYLYTREARKNRTEVSRYTSLGTWKASRPTKFFIHGFLDSTNKPWWIDMKNAILQVDDVNVIMTDWSKGNGFPYEKAAANTQVVGAEIALFIQYLIAEHGAQASDFHVIGHSLGGQTAGYAGERVKGLGRITGLDPAGPYFENTDPRVRLDPTDAQFVDVIHTDGTHNLLLGLGSLQRMGHVDFFPNGGFDQPKCPKTSGKLMHLVWQLGTMNVEGFMETSLCSHLSAVYFFTDTVRNQCPYVGFSCSNFDDFSAGKCSLQCDGNEHQCNRMGYWATPSDGKGDLYLKTQDANAFPFCVHHYQLTLESGSEYAQTRGKVSLTLVGTLQTVTVVFDDDQTTFKRGSVETRFIPLTVDIGEVTEVNIEFKKTQNWISSSWYSSSWLFTKATVFHADQQQSRAFCSRESIVSGTAARFASC</sequence>
<evidence type="ECO:0000313" key="11">
    <source>
        <dbReference type="EMBL" id="CAF1014072.1"/>
    </source>
</evidence>
<dbReference type="InterPro" id="IPR000734">
    <property type="entry name" value="TAG_lipase"/>
</dbReference>
<evidence type="ECO:0000256" key="1">
    <source>
        <dbReference type="ARBA" id="ARBA00004613"/>
    </source>
</evidence>
<accession>A0A814HTV5</accession>
<evidence type="ECO:0000313" key="12">
    <source>
        <dbReference type="Proteomes" id="UP000663828"/>
    </source>
</evidence>
<gene>
    <name evidence="11" type="ORF">XAT740_LOCUS13878</name>
</gene>
<feature type="active site" description="Charge relay system" evidence="5">
    <location>
        <position position="293"/>
    </location>
</feature>
<dbReference type="InterPro" id="IPR036392">
    <property type="entry name" value="PLAT/LH2_dom_sf"/>
</dbReference>
<dbReference type="Pfam" id="PF00151">
    <property type="entry name" value="Lipase"/>
    <property type="match status" value="1"/>
</dbReference>
<organism evidence="11 12">
    <name type="scientific">Adineta ricciae</name>
    <name type="common">Rotifer</name>
    <dbReference type="NCBI Taxonomy" id="249248"/>
    <lineage>
        <taxon>Eukaryota</taxon>
        <taxon>Metazoa</taxon>
        <taxon>Spiralia</taxon>
        <taxon>Gnathifera</taxon>
        <taxon>Rotifera</taxon>
        <taxon>Eurotatoria</taxon>
        <taxon>Bdelloidea</taxon>
        <taxon>Adinetida</taxon>
        <taxon>Adinetidae</taxon>
        <taxon>Adineta</taxon>
    </lineage>
</organism>
<dbReference type="GO" id="GO:0016042">
    <property type="term" value="P:lipid catabolic process"/>
    <property type="evidence" value="ECO:0007669"/>
    <property type="project" value="TreeGrafter"/>
</dbReference>
<evidence type="ECO:0000256" key="3">
    <source>
        <dbReference type="ARBA" id="ARBA00022525"/>
    </source>
</evidence>
<keyword evidence="6" id="KW-0479">Metal-binding</keyword>
<dbReference type="FunFam" id="3.40.50.1820:FF:000033">
    <property type="entry name" value="Pancreatic triacylglycerol lipase"/>
    <property type="match status" value="1"/>
</dbReference>
<dbReference type="EMBL" id="CAJNOR010000817">
    <property type="protein sequence ID" value="CAF1014072.1"/>
    <property type="molecule type" value="Genomic_DNA"/>
</dbReference>
<dbReference type="AlphaFoldDB" id="A0A814HTV5"/>
<dbReference type="InterPro" id="IPR016272">
    <property type="entry name" value="Lipase_LIPH"/>
</dbReference>
<dbReference type="InterPro" id="IPR013818">
    <property type="entry name" value="Lipase"/>
</dbReference>
<dbReference type="SUPFAM" id="SSF53474">
    <property type="entry name" value="alpha/beta-Hydrolases"/>
    <property type="match status" value="1"/>
</dbReference>
<feature type="disulfide bond" evidence="7">
    <location>
        <begin position="470"/>
        <end position="486"/>
    </location>
</feature>
<protein>
    <recommendedName>
        <fullName evidence="10">PLAT domain-containing protein</fullName>
    </recommendedName>
</protein>